<sequence length="181" mass="18949">MRLITTAALVAALTGCTANTAAPEQPPTAGADVDGVVAVSTVTETVLADPPTALDHGGFGPIRIGSTFAEVEATGLIGRRSSPDAQPCAYHDFTMPLRGSVVFDRDRRVSSIIISRGPGTVEGVGNGDLPSRVPEVYPSAVRNEFGYLVPLDTSNTYGFYSIDGTVITTVDLRRAGQTCHR</sequence>
<dbReference type="Proteomes" id="UP001595833">
    <property type="component" value="Unassembled WGS sequence"/>
</dbReference>
<evidence type="ECO:0000313" key="3">
    <source>
        <dbReference type="Proteomes" id="UP001595833"/>
    </source>
</evidence>
<evidence type="ECO:0000313" key="2">
    <source>
        <dbReference type="EMBL" id="MFC5053420.1"/>
    </source>
</evidence>
<dbReference type="EMBL" id="JBHSJB010000006">
    <property type="protein sequence ID" value="MFC5053420.1"/>
    <property type="molecule type" value="Genomic_DNA"/>
</dbReference>
<proteinExistence type="predicted"/>
<evidence type="ECO:0008006" key="4">
    <source>
        <dbReference type="Google" id="ProtNLM"/>
    </source>
</evidence>
<evidence type="ECO:0000256" key="1">
    <source>
        <dbReference type="SAM" id="SignalP"/>
    </source>
</evidence>
<feature type="chain" id="PRO_5046124512" description="Lipoprotein" evidence="1">
    <location>
        <begin position="22"/>
        <end position="181"/>
    </location>
</feature>
<gene>
    <name evidence="2" type="ORF">ACFPFM_06565</name>
</gene>
<comment type="caution">
    <text evidence="2">The sequence shown here is derived from an EMBL/GenBank/DDBJ whole genome shotgun (WGS) entry which is preliminary data.</text>
</comment>
<name>A0ABV9XSR9_9PSEU</name>
<keyword evidence="3" id="KW-1185">Reference proteome</keyword>
<accession>A0ABV9XSR9</accession>
<feature type="signal peptide" evidence="1">
    <location>
        <begin position="1"/>
        <end position="21"/>
    </location>
</feature>
<dbReference type="PROSITE" id="PS51257">
    <property type="entry name" value="PROKAR_LIPOPROTEIN"/>
    <property type="match status" value="1"/>
</dbReference>
<dbReference type="RefSeq" id="WP_344038537.1">
    <property type="nucleotide sequence ID" value="NZ_BAAAKE010000011.1"/>
</dbReference>
<organism evidence="2 3">
    <name type="scientific">Saccharothrix xinjiangensis</name>
    <dbReference type="NCBI Taxonomy" id="204798"/>
    <lineage>
        <taxon>Bacteria</taxon>
        <taxon>Bacillati</taxon>
        <taxon>Actinomycetota</taxon>
        <taxon>Actinomycetes</taxon>
        <taxon>Pseudonocardiales</taxon>
        <taxon>Pseudonocardiaceae</taxon>
        <taxon>Saccharothrix</taxon>
    </lineage>
</organism>
<protein>
    <recommendedName>
        <fullName evidence="4">Lipoprotein</fullName>
    </recommendedName>
</protein>
<reference evidence="3" key="1">
    <citation type="journal article" date="2019" name="Int. J. Syst. Evol. Microbiol.">
        <title>The Global Catalogue of Microorganisms (GCM) 10K type strain sequencing project: providing services to taxonomists for standard genome sequencing and annotation.</title>
        <authorList>
            <consortium name="The Broad Institute Genomics Platform"/>
            <consortium name="The Broad Institute Genome Sequencing Center for Infectious Disease"/>
            <person name="Wu L."/>
            <person name="Ma J."/>
        </authorList>
    </citation>
    <scope>NUCLEOTIDE SEQUENCE [LARGE SCALE GENOMIC DNA]</scope>
    <source>
        <strain evidence="3">KCTC 12848</strain>
    </source>
</reference>
<keyword evidence="1" id="KW-0732">Signal</keyword>